<comment type="similarity">
    <text evidence="2 7">Belongs to the major facilitator superfamily. Sugar transporter (TC 2.A.1.1) family.</text>
</comment>
<name>A0A9W9CS52_9PEZI</name>
<dbReference type="FunFam" id="1.20.1250.20:FF:000134">
    <property type="entry name" value="MFS sugar transporter protein"/>
    <property type="match status" value="1"/>
</dbReference>
<dbReference type="GO" id="GO:0016020">
    <property type="term" value="C:membrane"/>
    <property type="evidence" value="ECO:0007669"/>
    <property type="project" value="UniProtKB-SubCell"/>
</dbReference>
<feature type="transmembrane region" description="Helical" evidence="8">
    <location>
        <begin position="354"/>
        <end position="375"/>
    </location>
</feature>
<keyword evidence="4 8" id="KW-0812">Transmembrane</keyword>
<feature type="transmembrane region" description="Helical" evidence="8">
    <location>
        <begin position="128"/>
        <end position="149"/>
    </location>
</feature>
<evidence type="ECO:0000259" key="9">
    <source>
        <dbReference type="PROSITE" id="PS50850"/>
    </source>
</evidence>
<dbReference type="PRINTS" id="PR00171">
    <property type="entry name" value="SUGRTRNSPORT"/>
</dbReference>
<keyword evidence="5 8" id="KW-1133">Transmembrane helix</keyword>
<keyword evidence="6 8" id="KW-0472">Membrane</keyword>
<dbReference type="GO" id="GO:0005351">
    <property type="term" value="F:carbohydrate:proton symporter activity"/>
    <property type="evidence" value="ECO:0007669"/>
    <property type="project" value="TreeGrafter"/>
</dbReference>
<dbReference type="InterPro" id="IPR020846">
    <property type="entry name" value="MFS_dom"/>
</dbReference>
<dbReference type="InterPro" id="IPR003663">
    <property type="entry name" value="Sugar/inositol_transpt"/>
</dbReference>
<dbReference type="PROSITE" id="PS00216">
    <property type="entry name" value="SUGAR_TRANSPORT_1"/>
    <property type="match status" value="1"/>
</dbReference>
<dbReference type="SUPFAM" id="SSF103473">
    <property type="entry name" value="MFS general substrate transporter"/>
    <property type="match status" value="1"/>
</dbReference>
<feature type="transmembrane region" description="Helical" evidence="8">
    <location>
        <begin position="64"/>
        <end position="89"/>
    </location>
</feature>
<evidence type="ECO:0000256" key="7">
    <source>
        <dbReference type="RuleBase" id="RU003346"/>
    </source>
</evidence>
<feature type="transmembrane region" description="Helical" evidence="8">
    <location>
        <begin position="217"/>
        <end position="239"/>
    </location>
</feature>
<dbReference type="InterPro" id="IPR050360">
    <property type="entry name" value="MFS_Sugar_Transporters"/>
</dbReference>
<feature type="transmembrane region" description="Helical" evidence="8">
    <location>
        <begin position="6"/>
        <end position="26"/>
    </location>
</feature>
<dbReference type="InterPro" id="IPR005829">
    <property type="entry name" value="Sugar_transporter_CS"/>
</dbReference>
<evidence type="ECO:0000256" key="8">
    <source>
        <dbReference type="SAM" id="Phobius"/>
    </source>
</evidence>
<feature type="transmembrane region" description="Helical" evidence="8">
    <location>
        <begin position="381"/>
        <end position="402"/>
    </location>
</feature>
<evidence type="ECO:0000256" key="5">
    <source>
        <dbReference type="ARBA" id="ARBA00022989"/>
    </source>
</evidence>
<dbReference type="AlphaFoldDB" id="A0A9W9CS52"/>
<evidence type="ECO:0000256" key="6">
    <source>
        <dbReference type="ARBA" id="ARBA00023136"/>
    </source>
</evidence>
<keyword evidence="3 7" id="KW-0813">Transport</keyword>
<dbReference type="Pfam" id="PF00083">
    <property type="entry name" value="Sugar_tr"/>
    <property type="match status" value="1"/>
</dbReference>
<feature type="transmembrane region" description="Helical" evidence="8">
    <location>
        <begin position="314"/>
        <end position="333"/>
    </location>
</feature>
<accession>A0A9W9CS52</accession>
<feature type="domain" description="Major facilitator superfamily (MFS) profile" evidence="9">
    <location>
        <begin position="1"/>
        <end position="406"/>
    </location>
</feature>
<dbReference type="InterPro" id="IPR005828">
    <property type="entry name" value="MFS_sugar_transport-like"/>
</dbReference>
<dbReference type="OrthoDB" id="6133115at2759"/>
<dbReference type="Proteomes" id="UP001140453">
    <property type="component" value="Unassembled WGS sequence"/>
</dbReference>
<dbReference type="NCBIfam" id="TIGR00879">
    <property type="entry name" value="SP"/>
    <property type="match status" value="1"/>
</dbReference>
<reference evidence="10" key="1">
    <citation type="submission" date="2022-10" db="EMBL/GenBank/DDBJ databases">
        <title>Tapping the CABI collections for fungal endophytes: first genome assemblies for Collariella, Neodidymelliopsis, Ascochyta clinopodiicola, Didymella pomorum, Didymosphaeria variabile, Neocosmospora piperis and Neocucurbitaria cava.</title>
        <authorList>
            <person name="Hill R."/>
        </authorList>
    </citation>
    <scope>NUCLEOTIDE SEQUENCE</scope>
    <source>
        <strain evidence="10">IMI 355082</strain>
    </source>
</reference>
<dbReference type="EMBL" id="JAPEVB010000007">
    <property type="protein sequence ID" value="KAJ4385704.1"/>
    <property type="molecule type" value="Genomic_DNA"/>
</dbReference>
<evidence type="ECO:0000313" key="10">
    <source>
        <dbReference type="EMBL" id="KAJ4385704.1"/>
    </source>
</evidence>
<sequence length="450" mass="49300">MDNPSSSMLGLITASLYMGGFAGSLFAALPADRFGRRVVLQAGQFLELVGSILQAAALGRGMFIAGRVIVGIGMSFSTVAGPSLLAELLPPRLRGKIAPSYNALWYVGSIIASWLTFGTGHLNTHWSWRIPSIVQSILPFLIMIGVSFMPESPRWLCSQGRHDEARALFVKYHANGNPADALVAVEMDEVAAALAQDTQETTSWASLIKTKANRRRVFICIVIPVATLWNGQGVITYYFTQILDSVGITSTNAQTGINGGMSIWNLLWAIFGIVLTDKIGRRPLWLTSFVGMAFANVPLTIASAMYKKSGSTSAAYASVVFMFLYNSAFNIGCNPLPYSYTPEILPYNIRAKGMALLFFVSEGALVVNQYVNPIAMASIGYWYYVFYLGMLFLFIGIIYFTFPETRGYSLEELGALFEDGFEARPKKSLVVLTGEEIEVVESTDKDKDKI</sequence>
<evidence type="ECO:0000256" key="3">
    <source>
        <dbReference type="ARBA" id="ARBA00022448"/>
    </source>
</evidence>
<evidence type="ECO:0000256" key="2">
    <source>
        <dbReference type="ARBA" id="ARBA00010992"/>
    </source>
</evidence>
<dbReference type="Gene3D" id="1.20.1250.20">
    <property type="entry name" value="MFS general substrate transporter like domains"/>
    <property type="match status" value="1"/>
</dbReference>
<proteinExistence type="inferred from homology"/>
<evidence type="ECO:0000256" key="1">
    <source>
        <dbReference type="ARBA" id="ARBA00004141"/>
    </source>
</evidence>
<protein>
    <recommendedName>
        <fullName evidence="9">Major facilitator superfamily (MFS) profile domain-containing protein</fullName>
    </recommendedName>
</protein>
<feature type="transmembrane region" description="Helical" evidence="8">
    <location>
        <begin position="283"/>
        <end position="302"/>
    </location>
</feature>
<dbReference type="PANTHER" id="PTHR48022:SF64">
    <property type="entry name" value="MAJOR FACILITATOR SUPERFAMILY (MFS) PROFILE DOMAIN-CONTAINING PROTEIN"/>
    <property type="match status" value="1"/>
</dbReference>
<comment type="subcellular location">
    <subcellularLocation>
        <location evidence="1">Membrane</location>
        <topology evidence="1">Multi-pass membrane protein</topology>
    </subcellularLocation>
</comment>
<evidence type="ECO:0000313" key="11">
    <source>
        <dbReference type="Proteomes" id="UP001140453"/>
    </source>
</evidence>
<feature type="transmembrane region" description="Helical" evidence="8">
    <location>
        <begin position="259"/>
        <end position="276"/>
    </location>
</feature>
<dbReference type="PANTHER" id="PTHR48022">
    <property type="entry name" value="PLASTIDIC GLUCOSE TRANSPORTER 4"/>
    <property type="match status" value="1"/>
</dbReference>
<dbReference type="InterPro" id="IPR036259">
    <property type="entry name" value="MFS_trans_sf"/>
</dbReference>
<organism evidence="10 11">
    <name type="scientific">Gnomoniopsis smithogilvyi</name>
    <dbReference type="NCBI Taxonomy" id="1191159"/>
    <lineage>
        <taxon>Eukaryota</taxon>
        <taxon>Fungi</taxon>
        <taxon>Dikarya</taxon>
        <taxon>Ascomycota</taxon>
        <taxon>Pezizomycotina</taxon>
        <taxon>Sordariomycetes</taxon>
        <taxon>Sordariomycetidae</taxon>
        <taxon>Diaporthales</taxon>
        <taxon>Gnomoniaceae</taxon>
        <taxon>Gnomoniopsis</taxon>
    </lineage>
</organism>
<feature type="transmembrane region" description="Helical" evidence="8">
    <location>
        <begin position="101"/>
        <end position="122"/>
    </location>
</feature>
<dbReference type="PROSITE" id="PS50850">
    <property type="entry name" value="MFS"/>
    <property type="match status" value="1"/>
</dbReference>
<comment type="caution">
    <text evidence="10">The sequence shown here is derived from an EMBL/GenBank/DDBJ whole genome shotgun (WGS) entry which is preliminary data.</text>
</comment>
<evidence type="ECO:0000256" key="4">
    <source>
        <dbReference type="ARBA" id="ARBA00022692"/>
    </source>
</evidence>
<keyword evidence="11" id="KW-1185">Reference proteome</keyword>
<gene>
    <name evidence="10" type="ORF">N0V93_010133</name>
</gene>